<dbReference type="Proteomes" id="UP001430954">
    <property type="component" value="Unassembled WGS sequence"/>
</dbReference>
<name>A0ABS7T5G8_9GAMM</name>
<organism evidence="1 2">
    <name type="scientific">Novilysobacter selenitireducens</name>
    <dbReference type="NCBI Taxonomy" id="2872639"/>
    <lineage>
        <taxon>Bacteria</taxon>
        <taxon>Pseudomonadati</taxon>
        <taxon>Pseudomonadota</taxon>
        <taxon>Gammaproteobacteria</taxon>
        <taxon>Lysobacterales</taxon>
        <taxon>Lysobacteraceae</taxon>
        <taxon>Novilysobacter</taxon>
    </lineage>
</organism>
<dbReference type="RefSeq" id="WP_223675339.1">
    <property type="nucleotide sequence ID" value="NZ_JAINZW010000002.1"/>
</dbReference>
<reference evidence="1 2" key="1">
    <citation type="submission" date="2021-09" db="EMBL/GenBank/DDBJ databases">
        <title>Lysobacter sp. 13A isolated from the river sediment.</title>
        <authorList>
            <person name="Liu H."/>
            <person name="Li S."/>
            <person name="Mao S."/>
        </authorList>
    </citation>
    <scope>NUCLEOTIDE SEQUENCE [LARGE SCALE GENOMIC DNA]</scope>
    <source>
        <strain evidence="1 2">13A</strain>
    </source>
</reference>
<dbReference type="EMBL" id="JAINZW010000002">
    <property type="protein sequence ID" value="MBZ4039098.1"/>
    <property type="molecule type" value="Genomic_DNA"/>
</dbReference>
<protein>
    <recommendedName>
        <fullName evidence="3">RiboL-PSP-HEPN domain-containing protein</fullName>
    </recommendedName>
</protein>
<evidence type="ECO:0000313" key="2">
    <source>
        <dbReference type="Proteomes" id="UP001430954"/>
    </source>
</evidence>
<accession>A0ABS7T5G8</accession>
<gene>
    <name evidence="1" type="ORF">K6753_06075</name>
</gene>
<evidence type="ECO:0000313" key="1">
    <source>
        <dbReference type="EMBL" id="MBZ4039098.1"/>
    </source>
</evidence>
<keyword evidence="2" id="KW-1185">Reference proteome</keyword>
<proteinExistence type="predicted"/>
<comment type="caution">
    <text evidence="1">The sequence shown here is derived from an EMBL/GenBank/DDBJ whole genome shotgun (WGS) entry which is preliminary data.</text>
</comment>
<evidence type="ECO:0008006" key="3">
    <source>
        <dbReference type="Google" id="ProtNLM"/>
    </source>
</evidence>
<sequence>MKQQISDRFDRNISRVRNLVSIYRTQLSGAGRGRRGHEKTDVLRAAVVLLHASMEDVLRSLAYWKLPAAAPEVLAEIPLKGSAAIKFTLGSLSAFRGSTVEDVIKASIDSSLERSNYNNTTEVISLLQSLSVDTAPLAGHMAELEKTMKRRHKIVHRADENENPGRGRFQVEPISPATVDAWASNTETFVQAVLVQV</sequence>